<accession>A0AAV5AB64</accession>
<proteinExistence type="predicted"/>
<dbReference type="Proteomes" id="UP001050691">
    <property type="component" value="Unassembled WGS sequence"/>
</dbReference>
<reference evidence="1" key="1">
    <citation type="submission" date="2021-10" db="EMBL/GenBank/DDBJ databases">
        <title>De novo Genome Assembly of Clathrus columnatus (Basidiomycota, Fungi) Using Illumina and Nanopore Sequence Data.</title>
        <authorList>
            <person name="Ogiso-Tanaka E."/>
            <person name="Itagaki H."/>
            <person name="Hosoya T."/>
            <person name="Hosaka K."/>
        </authorList>
    </citation>
    <scope>NUCLEOTIDE SEQUENCE</scope>
    <source>
        <strain evidence="1">MO-923</strain>
    </source>
</reference>
<protein>
    <submittedName>
        <fullName evidence="1">Uncharacterized protein</fullName>
    </submittedName>
</protein>
<dbReference type="EMBL" id="BPWL01000006">
    <property type="protein sequence ID" value="GJJ10942.1"/>
    <property type="molecule type" value="Genomic_DNA"/>
</dbReference>
<sequence>MSPKSDQQYQIGVVLSPAYAYILRERSAETKAINGLLYRIIRCGARLRNGLVSLSD</sequence>
<name>A0AAV5AB64_9AGAM</name>
<comment type="caution">
    <text evidence="1">The sequence shown here is derived from an EMBL/GenBank/DDBJ whole genome shotgun (WGS) entry which is preliminary data.</text>
</comment>
<organism evidence="1 2">
    <name type="scientific">Clathrus columnatus</name>
    <dbReference type="NCBI Taxonomy" id="1419009"/>
    <lineage>
        <taxon>Eukaryota</taxon>
        <taxon>Fungi</taxon>
        <taxon>Dikarya</taxon>
        <taxon>Basidiomycota</taxon>
        <taxon>Agaricomycotina</taxon>
        <taxon>Agaricomycetes</taxon>
        <taxon>Phallomycetidae</taxon>
        <taxon>Phallales</taxon>
        <taxon>Clathraceae</taxon>
        <taxon>Clathrus</taxon>
    </lineage>
</organism>
<keyword evidence="2" id="KW-1185">Reference proteome</keyword>
<evidence type="ECO:0000313" key="1">
    <source>
        <dbReference type="EMBL" id="GJJ10942.1"/>
    </source>
</evidence>
<evidence type="ECO:0000313" key="2">
    <source>
        <dbReference type="Proteomes" id="UP001050691"/>
    </source>
</evidence>
<gene>
    <name evidence="1" type="ORF">Clacol_005171</name>
</gene>
<dbReference type="AlphaFoldDB" id="A0AAV5AB64"/>